<dbReference type="Proteomes" id="UP000772434">
    <property type="component" value="Unassembled WGS sequence"/>
</dbReference>
<dbReference type="EMBL" id="JADNRY010000009">
    <property type="protein sequence ID" value="KAF9075615.1"/>
    <property type="molecule type" value="Genomic_DNA"/>
</dbReference>
<comment type="caution">
    <text evidence="2">The sequence shown here is derived from an EMBL/GenBank/DDBJ whole genome shotgun (WGS) entry which is preliminary data.</text>
</comment>
<feature type="region of interest" description="Disordered" evidence="1">
    <location>
        <begin position="82"/>
        <end position="140"/>
    </location>
</feature>
<keyword evidence="3" id="KW-1185">Reference proteome</keyword>
<sequence>MIDSNSDSGFDIYLDLPGTLPYVPSPISSSDATYSLRSFAWKSTKILNTTTAMKLSSHHRRKQQASYPLSWNSQDWDPSESIPYDADHVKPFTDTPHYNPTSSLGMPRSGYSPRQSIPSDVSTPTRSFSEAEASTDPDGIYRGGKRGSFVIKRWEDYDTTLNAIDPATFSAIVNFDYSCLDDLDEELILRPKTAFADLCWSAVLRHPSSFQRPPTSKNPLPSQLTQRQPWLEGSITKDSVPPPYSYVSPATKDTSPIRGRLEVDILSVSDDDRDSVDTGMETDHLTSTSCGSVEYSAVMMVTGRRSLNALEAHFCSDEENTSTGVVLVPPGSMSPVPIRDNPADSRIDVTGRYVDLSGKNRGQPMRRKEKIDADAGSFISFEAGDDTSPLPPTQDFSSFFLSNLHAYAGVANHRESIGLFPIPASESKTASKLGQSLKLSSKHVGSLKSSVSKLCHPLSSRVVKG</sequence>
<name>A0A9P5UCX6_9AGAR</name>
<dbReference type="OrthoDB" id="2793621at2759"/>
<organism evidence="2 3">
    <name type="scientific">Rhodocollybia butyracea</name>
    <dbReference type="NCBI Taxonomy" id="206335"/>
    <lineage>
        <taxon>Eukaryota</taxon>
        <taxon>Fungi</taxon>
        <taxon>Dikarya</taxon>
        <taxon>Basidiomycota</taxon>
        <taxon>Agaricomycotina</taxon>
        <taxon>Agaricomycetes</taxon>
        <taxon>Agaricomycetidae</taxon>
        <taxon>Agaricales</taxon>
        <taxon>Marasmiineae</taxon>
        <taxon>Omphalotaceae</taxon>
        <taxon>Rhodocollybia</taxon>
    </lineage>
</organism>
<reference evidence="2" key="1">
    <citation type="submission" date="2020-11" db="EMBL/GenBank/DDBJ databases">
        <authorList>
            <consortium name="DOE Joint Genome Institute"/>
            <person name="Ahrendt S."/>
            <person name="Riley R."/>
            <person name="Andreopoulos W."/>
            <person name="Labutti K."/>
            <person name="Pangilinan J."/>
            <person name="Ruiz-Duenas F.J."/>
            <person name="Barrasa J.M."/>
            <person name="Sanchez-Garcia M."/>
            <person name="Camarero S."/>
            <person name="Miyauchi S."/>
            <person name="Serrano A."/>
            <person name="Linde D."/>
            <person name="Babiker R."/>
            <person name="Drula E."/>
            <person name="Ayuso-Fernandez I."/>
            <person name="Pacheco R."/>
            <person name="Padilla G."/>
            <person name="Ferreira P."/>
            <person name="Barriuso J."/>
            <person name="Kellner H."/>
            <person name="Castanera R."/>
            <person name="Alfaro M."/>
            <person name="Ramirez L."/>
            <person name="Pisabarro A.G."/>
            <person name="Kuo A."/>
            <person name="Tritt A."/>
            <person name="Lipzen A."/>
            <person name="He G."/>
            <person name="Yan M."/>
            <person name="Ng V."/>
            <person name="Cullen D."/>
            <person name="Martin F."/>
            <person name="Rosso M.-N."/>
            <person name="Henrissat B."/>
            <person name="Hibbett D."/>
            <person name="Martinez A.T."/>
            <person name="Grigoriev I.V."/>
        </authorList>
    </citation>
    <scope>NUCLEOTIDE SEQUENCE</scope>
    <source>
        <strain evidence="2">AH 40177</strain>
    </source>
</reference>
<feature type="region of interest" description="Disordered" evidence="1">
    <location>
        <begin position="325"/>
        <end position="345"/>
    </location>
</feature>
<protein>
    <submittedName>
        <fullName evidence="2">Uncharacterized protein</fullName>
    </submittedName>
</protein>
<dbReference type="AlphaFoldDB" id="A0A9P5UCX6"/>
<evidence type="ECO:0000256" key="1">
    <source>
        <dbReference type="SAM" id="MobiDB-lite"/>
    </source>
</evidence>
<evidence type="ECO:0000313" key="2">
    <source>
        <dbReference type="EMBL" id="KAF9075615.1"/>
    </source>
</evidence>
<feature type="region of interest" description="Disordered" evidence="1">
    <location>
        <begin position="208"/>
        <end position="227"/>
    </location>
</feature>
<evidence type="ECO:0000313" key="3">
    <source>
        <dbReference type="Proteomes" id="UP000772434"/>
    </source>
</evidence>
<accession>A0A9P5UCX6</accession>
<gene>
    <name evidence="2" type="ORF">BDP27DRAFT_1315356</name>
</gene>
<feature type="compositionally biased region" description="Polar residues" evidence="1">
    <location>
        <begin position="112"/>
        <end position="128"/>
    </location>
</feature>
<proteinExistence type="predicted"/>